<comment type="caution">
    <text evidence="4">The sequence shown here is derived from an EMBL/GenBank/DDBJ whole genome shotgun (WGS) entry which is preliminary data.</text>
</comment>
<dbReference type="PANTHER" id="PTHR21660">
    <property type="entry name" value="THIOESTERASE SUPERFAMILY MEMBER-RELATED"/>
    <property type="match status" value="1"/>
</dbReference>
<dbReference type="Proteomes" id="UP000325255">
    <property type="component" value="Unassembled WGS sequence"/>
</dbReference>
<feature type="domain" description="Thioesterase" evidence="3">
    <location>
        <begin position="55"/>
        <end position="128"/>
    </location>
</feature>
<dbReference type="InterPro" id="IPR029069">
    <property type="entry name" value="HotDog_dom_sf"/>
</dbReference>
<keyword evidence="5" id="KW-1185">Reference proteome</keyword>
<dbReference type="Gene3D" id="3.10.129.10">
    <property type="entry name" value="Hotdog Thioesterase"/>
    <property type="match status" value="1"/>
</dbReference>
<evidence type="ECO:0000259" key="3">
    <source>
        <dbReference type="Pfam" id="PF03061"/>
    </source>
</evidence>
<dbReference type="InterPro" id="IPR039298">
    <property type="entry name" value="ACOT13"/>
</dbReference>
<dbReference type="AlphaFoldDB" id="A0A5M6IS01"/>
<dbReference type="InterPro" id="IPR003736">
    <property type="entry name" value="PAAI_dom"/>
</dbReference>
<organism evidence="4 5">
    <name type="scientific">Rhodovastum atsumiense</name>
    <dbReference type="NCBI Taxonomy" id="504468"/>
    <lineage>
        <taxon>Bacteria</taxon>
        <taxon>Pseudomonadati</taxon>
        <taxon>Pseudomonadota</taxon>
        <taxon>Alphaproteobacteria</taxon>
        <taxon>Acetobacterales</taxon>
        <taxon>Acetobacteraceae</taxon>
        <taxon>Rhodovastum</taxon>
    </lineage>
</organism>
<dbReference type="InterPro" id="IPR006683">
    <property type="entry name" value="Thioestr_dom"/>
</dbReference>
<sequence>MSGGTLSPEAVQAILDASPFIAFSGLKVVSADLARGEITMRCPMRPEFERRAGSGQWHGGPIAAVIDTVGDFALGMLVGRGLPTVNFRVDYLRPALHTDLVATATVRRNGRSIGVADVDVFNEQGVLLAIGRASYAMTEPGK</sequence>
<protein>
    <submittedName>
        <fullName evidence="4">PaaI family thioesterase</fullName>
    </submittedName>
</protein>
<dbReference type="Pfam" id="PF03061">
    <property type="entry name" value="4HBT"/>
    <property type="match status" value="1"/>
</dbReference>
<comment type="similarity">
    <text evidence="1">Belongs to the thioesterase PaaI family.</text>
</comment>
<name>A0A5M6IS01_9PROT</name>
<dbReference type="EMBL" id="VWPK01000029">
    <property type="protein sequence ID" value="KAA5610667.1"/>
    <property type="molecule type" value="Genomic_DNA"/>
</dbReference>
<gene>
    <name evidence="4" type="ORF">F1189_17995</name>
</gene>
<evidence type="ECO:0000256" key="1">
    <source>
        <dbReference type="ARBA" id="ARBA00008324"/>
    </source>
</evidence>
<evidence type="ECO:0000313" key="4">
    <source>
        <dbReference type="EMBL" id="KAA5610667.1"/>
    </source>
</evidence>
<dbReference type="GO" id="GO:0047617">
    <property type="term" value="F:fatty acyl-CoA hydrolase activity"/>
    <property type="evidence" value="ECO:0007669"/>
    <property type="project" value="InterPro"/>
</dbReference>
<dbReference type="RefSeq" id="WP_150042253.1">
    <property type="nucleotide sequence ID" value="NZ_OW485601.1"/>
</dbReference>
<evidence type="ECO:0000256" key="2">
    <source>
        <dbReference type="ARBA" id="ARBA00022801"/>
    </source>
</evidence>
<reference evidence="4 5" key="1">
    <citation type="submission" date="2019-09" db="EMBL/GenBank/DDBJ databases">
        <title>Genome sequence of Rhodovastum atsumiense, a diverse member of the Acetobacteraceae family of non-sulfur purple photosynthetic bacteria.</title>
        <authorList>
            <person name="Meyer T."/>
            <person name="Kyndt J."/>
        </authorList>
    </citation>
    <scope>NUCLEOTIDE SEQUENCE [LARGE SCALE GENOMIC DNA]</scope>
    <source>
        <strain evidence="4 5">DSM 21279</strain>
    </source>
</reference>
<keyword evidence="2" id="KW-0378">Hydrolase</keyword>
<dbReference type="CDD" id="cd03443">
    <property type="entry name" value="PaaI_thioesterase"/>
    <property type="match status" value="1"/>
</dbReference>
<proteinExistence type="inferred from homology"/>
<dbReference type="PANTHER" id="PTHR21660:SF1">
    <property type="entry name" value="ACYL-COENZYME A THIOESTERASE 13"/>
    <property type="match status" value="1"/>
</dbReference>
<dbReference type="NCBIfam" id="TIGR00369">
    <property type="entry name" value="unchar_dom_1"/>
    <property type="match status" value="1"/>
</dbReference>
<dbReference type="OrthoDB" id="9813158at2"/>
<accession>A0A5M6IS01</accession>
<evidence type="ECO:0000313" key="5">
    <source>
        <dbReference type="Proteomes" id="UP000325255"/>
    </source>
</evidence>
<dbReference type="SUPFAM" id="SSF54637">
    <property type="entry name" value="Thioesterase/thiol ester dehydrase-isomerase"/>
    <property type="match status" value="1"/>
</dbReference>